<protein>
    <submittedName>
        <fullName evidence="2">Survival of motor neuron protein-interacting protein yip12</fullName>
    </submittedName>
</protein>
<dbReference type="Proteomes" id="UP000238350">
    <property type="component" value="Unassembled WGS sequence"/>
</dbReference>
<dbReference type="EMBL" id="NDIQ01000001">
    <property type="protein sequence ID" value="PRT52798.1"/>
    <property type="molecule type" value="Genomic_DNA"/>
</dbReference>
<reference evidence="2 3" key="1">
    <citation type="submission" date="2017-04" db="EMBL/GenBank/DDBJ databases">
        <title>Genome sequencing of [Candida] sorbophila.</title>
        <authorList>
            <person name="Ahn J.O."/>
        </authorList>
    </citation>
    <scope>NUCLEOTIDE SEQUENCE [LARGE SCALE GENOMIC DNA]</scope>
    <source>
        <strain evidence="2 3">DS02</strain>
    </source>
</reference>
<proteinExistence type="predicted"/>
<dbReference type="GeneID" id="36514167"/>
<dbReference type="Pfam" id="PF04938">
    <property type="entry name" value="SIP1"/>
    <property type="match status" value="1"/>
</dbReference>
<dbReference type="AlphaFoldDB" id="A0A2T0FCR8"/>
<accession>A0A2T0FCR8</accession>
<dbReference type="Gene3D" id="1.20.58.1070">
    <property type="match status" value="1"/>
</dbReference>
<organism evidence="2 3">
    <name type="scientific">Wickerhamiella sorbophila</name>
    <dbReference type="NCBI Taxonomy" id="45607"/>
    <lineage>
        <taxon>Eukaryota</taxon>
        <taxon>Fungi</taxon>
        <taxon>Dikarya</taxon>
        <taxon>Ascomycota</taxon>
        <taxon>Saccharomycotina</taxon>
        <taxon>Dipodascomycetes</taxon>
        <taxon>Dipodascales</taxon>
        <taxon>Trichomonascaceae</taxon>
        <taxon>Wickerhamiella</taxon>
    </lineage>
</organism>
<sequence length="221" mass="25323">MPTSGRLDPQFGQRSAFPIESDIVATEGEPTNGVEYVLKVRQEAEEMAQRVIDSEPAVKRIAKRPASTTPVLDYDESADYKVFEYTKQALGVEGGRTLLELYARGREVVNNKDIEPCDCDSQATWKEYIQENPPLTLDHSSNLRVIKYLARWGRQRWTVSMAHWAWITVIRLPEVLTADEIALLRDLVRADETEEEDIRQFLDAIRRIAVDQFGQADLRKQ</sequence>
<dbReference type="GO" id="GO:0000387">
    <property type="term" value="P:spliceosomal snRNP assembly"/>
    <property type="evidence" value="ECO:0007669"/>
    <property type="project" value="InterPro"/>
</dbReference>
<comment type="caution">
    <text evidence="2">The sequence shown here is derived from an EMBL/GenBank/DDBJ whole genome shotgun (WGS) entry which is preliminary data.</text>
</comment>
<evidence type="ECO:0000313" key="3">
    <source>
        <dbReference type="Proteomes" id="UP000238350"/>
    </source>
</evidence>
<feature type="region of interest" description="Disordered" evidence="1">
    <location>
        <begin position="1"/>
        <end position="25"/>
    </location>
</feature>
<name>A0A2T0FCR8_9ASCO</name>
<gene>
    <name evidence="2" type="ORF">B9G98_00418</name>
</gene>
<evidence type="ECO:0000256" key="1">
    <source>
        <dbReference type="SAM" id="MobiDB-lite"/>
    </source>
</evidence>
<dbReference type="InterPro" id="IPR035426">
    <property type="entry name" value="Gemin2/Brr1"/>
</dbReference>
<evidence type="ECO:0000313" key="2">
    <source>
        <dbReference type="EMBL" id="PRT52798.1"/>
    </source>
</evidence>
<dbReference type="RefSeq" id="XP_024662744.1">
    <property type="nucleotide sequence ID" value="XM_024806976.1"/>
</dbReference>
<dbReference type="STRING" id="45607.A0A2T0FCR8"/>
<keyword evidence="3" id="KW-1185">Reference proteome</keyword>
<dbReference type="OrthoDB" id="428895at2759"/>